<dbReference type="RefSeq" id="WP_146977136.1">
    <property type="nucleotide sequence ID" value="NZ_VOSL01000144.1"/>
</dbReference>
<proteinExistence type="predicted"/>
<evidence type="ECO:0000313" key="2">
    <source>
        <dbReference type="Proteomes" id="UP000321046"/>
    </source>
</evidence>
<dbReference type="OrthoDB" id="5497395at2"/>
<protein>
    <submittedName>
        <fullName evidence="1">Uncharacterized protein</fullName>
    </submittedName>
</protein>
<dbReference type="AlphaFoldDB" id="A0A5C6X5K8"/>
<dbReference type="Proteomes" id="UP000321046">
    <property type="component" value="Unassembled WGS sequence"/>
</dbReference>
<evidence type="ECO:0000313" key="1">
    <source>
        <dbReference type="EMBL" id="TXD31869.1"/>
    </source>
</evidence>
<dbReference type="EMBL" id="VOSL01000144">
    <property type="protein sequence ID" value="TXD31869.1"/>
    <property type="molecule type" value="Genomic_DNA"/>
</dbReference>
<accession>A0A5C6X5K8</accession>
<reference evidence="1 2" key="1">
    <citation type="submission" date="2019-08" db="EMBL/GenBank/DDBJ databases">
        <title>Bradymonadales sp. TMQ2.</title>
        <authorList>
            <person name="Liang Q."/>
        </authorList>
    </citation>
    <scope>NUCLEOTIDE SEQUENCE [LARGE SCALE GENOMIC DNA]</scope>
    <source>
        <strain evidence="1 2">TMQ2</strain>
    </source>
</reference>
<name>A0A5C6X5K8_9DELT</name>
<gene>
    <name evidence="1" type="ORF">FRC96_19755</name>
</gene>
<sequence length="293" mass="32118">MDENPEEKGLLARIPAPRAVRTLGRVGKIGARKMGARVQKAGQKIAKRLAHEMIQPEQITAIQGALARFAQWGMERGFALDPNAALFFEFLDWLDAEYGREAVMTRLMLSPMFQDPAFLEAITRAAALLSPLAPPQASETWGADEIERLKDRAGQRLLELLVSLTELATDSPAPASGSVAARQDYIAAAPIPEHFRALATMATGEGLNPAKPATSSRATSALREISQRLDRSGSSQHGLTRFVPGLGDAHLHFLVFSTTFVMQSYLLRHLVESLPEMAARLRELEPHDLPPQR</sequence>
<comment type="caution">
    <text evidence="1">The sequence shown here is derived from an EMBL/GenBank/DDBJ whole genome shotgun (WGS) entry which is preliminary data.</text>
</comment>
<organism evidence="1 2">
    <name type="scientific">Lujinxingia vulgaris</name>
    <dbReference type="NCBI Taxonomy" id="2600176"/>
    <lineage>
        <taxon>Bacteria</taxon>
        <taxon>Deltaproteobacteria</taxon>
        <taxon>Bradymonadales</taxon>
        <taxon>Lujinxingiaceae</taxon>
        <taxon>Lujinxingia</taxon>
    </lineage>
</organism>